<sequence length="447" mass="49731">MRGTESIFSEDFQEQPYWWSQWQPHDDAPLPVPREVEYAIVGAGYAGLCCALELAQHGKQVVVLEAGLPGSGASTLSGGQVTGGINVGKTMASKKGIRQRSDQHQRDMLREAAEGYRFLEQLIEQHHIVCDYRQTGRLAAAWIPEHLESWKKRLPLLNEVSQVSARLLSREELRAELDSPAYHGGILIQRAGLLNPARYYAGLLAAVRNAGVTVCSGSAVSQIEKQDAHYRVISGRGSVRARHVIIATNGYTGPEMAHLHARVVPVTSHQIATEPLPDALRKSLIPGQRGVAETQRVTHYFRYSPDGTRLLFGGRARFYPLNRRQSARVLYQHLTQRFPQLRDIKISHSWGGKVAVTLDYLPHIGQTPQGCFYATGCNGSGVTMMSWLGHRLARHLIEQTPLHSSPYGVSPLPGHPLYSGNTWFMPLLGSYYQLRDRIDKSAHSQKN</sequence>
<dbReference type="SUPFAM" id="SSF51905">
    <property type="entry name" value="FAD/NAD(P)-binding domain"/>
    <property type="match status" value="1"/>
</dbReference>
<reference evidence="3 4" key="1">
    <citation type="journal article" date="2022" name="J Glob Antimicrob Resist">
        <title>First complete genome of a multidrug resistant strain of the novel human pathogen Kalamiella piersonii (GABEKP28) identified in human saliva.</title>
        <authorList>
            <person name="McDonagh F."/>
            <person name="Singh N.K."/>
            <person name="Venkateswaran K."/>
            <person name="Lonappan A.M."/>
            <person name="Hallahan B."/>
            <person name="Tuohy A."/>
            <person name="Burke L."/>
            <person name="Kovarova A."/>
            <person name="Miliotis G."/>
        </authorList>
    </citation>
    <scope>NUCLEOTIDE SEQUENCE [LARGE SCALE GENOMIC DNA]</scope>
    <source>
        <strain evidence="3 4">GABEKP28</strain>
    </source>
</reference>
<dbReference type="InterPro" id="IPR006076">
    <property type="entry name" value="FAD-dep_OxRdtase"/>
</dbReference>
<feature type="domain" description="FAD dependent oxidoreductase" evidence="2">
    <location>
        <begin position="38"/>
        <end position="394"/>
    </location>
</feature>
<organism evidence="3 4">
    <name type="scientific">Pantoea piersonii</name>
    <dbReference type="NCBI Taxonomy" id="2364647"/>
    <lineage>
        <taxon>Bacteria</taxon>
        <taxon>Pseudomonadati</taxon>
        <taxon>Pseudomonadota</taxon>
        <taxon>Gammaproteobacteria</taxon>
        <taxon>Enterobacterales</taxon>
        <taxon>Erwiniaceae</taxon>
        <taxon>Pantoea</taxon>
    </lineage>
</organism>
<dbReference type="Gene3D" id="3.50.50.60">
    <property type="entry name" value="FAD/NAD(P)-binding domain"/>
    <property type="match status" value="1"/>
</dbReference>
<protein>
    <submittedName>
        <fullName evidence="3">FAD-binding oxidoreductase</fullName>
    </submittedName>
</protein>
<gene>
    <name evidence="3" type="ORF">N5580_21690</name>
</gene>
<proteinExistence type="predicted"/>
<keyword evidence="3" id="KW-0614">Plasmid</keyword>
<dbReference type="PANTHER" id="PTHR13847:SF281">
    <property type="entry name" value="FAD DEPENDENT OXIDOREDUCTASE DOMAIN-CONTAINING PROTEIN"/>
    <property type="match status" value="1"/>
</dbReference>
<dbReference type="EMBL" id="CP104760">
    <property type="protein sequence ID" value="WBG93369.1"/>
    <property type="molecule type" value="Genomic_DNA"/>
</dbReference>
<keyword evidence="4" id="KW-1185">Reference proteome</keyword>
<dbReference type="Proteomes" id="UP001211544">
    <property type="component" value="Plasmid pGABEKP28_2"/>
</dbReference>
<evidence type="ECO:0000313" key="4">
    <source>
        <dbReference type="Proteomes" id="UP001211544"/>
    </source>
</evidence>
<evidence type="ECO:0000313" key="3">
    <source>
        <dbReference type="EMBL" id="WBG93369.1"/>
    </source>
</evidence>
<dbReference type="GO" id="GO:0005737">
    <property type="term" value="C:cytoplasm"/>
    <property type="evidence" value="ECO:0007669"/>
    <property type="project" value="TreeGrafter"/>
</dbReference>
<keyword evidence="1" id="KW-0560">Oxidoreductase</keyword>
<accession>A0AAJ5QPH2</accession>
<dbReference type="PANTHER" id="PTHR13847">
    <property type="entry name" value="SARCOSINE DEHYDROGENASE-RELATED"/>
    <property type="match status" value="1"/>
</dbReference>
<dbReference type="InterPro" id="IPR036188">
    <property type="entry name" value="FAD/NAD-bd_sf"/>
</dbReference>
<dbReference type="Gene3D" id="3.30.9.10">
    <property type="entry name" value="D-Amino Acid Oxidase, subunit A, domain 2"/>
    <property type="match status" value="1"/>
</dbReference>
<dbReference type="Pfam" id="PF01266">
    <property type="entry name" value="DAO"/>
    <property type="match status" value="1"/>
</dbReference>
<evidence type="ECO:0000256" key="1">
    <source>
        <dbReference type="ARBA" id="ARBA00023002"/>
    </source>
</evidence>
<dbReference type="RefSeq" id="WP_269950672.1">
    <property type="nucleotide sequence ID" value="NZ_CP104760.1"/>
</dbReference>
<name>A0AAJ5QPH2_9GAMM</name>
<dbReference type="GO" id="GO:0016491">
    <property type="term" value="F:oxidoreductase activity"/>
    <property type="evidence" value="ECO:0007669"/>
    <property type="project" value="UniProtKB-KW"/>
</dbReference>
<dbReference type="KEGG" id="kpie:N5580_21690"/>
<dbReference type="AlphaFoldDB" id="A0AAJ5QPH2"/>
<evidence type="ECO:0000259" key="2">
    <source>
        <dbReference type="Pfam" id="PF01266"/>
    </source>
</evidence>
<geneLocation type="plasmid" evidence="3 4">
    <name>pGABEKP28_2</name>
</geneLocation>